<sequence length="122" mass="13126">MTEIYRTTVTEVGPEASSFIAQGMLVTFGEEAPDALREFCFLVDASARTTADLQAGQVLVLDGEQYPITAVGSVARQNLDNLGHVTVIVDGQKSAYMHGAIHVEGEEVPRLEVGSTFVIEQL</sequence>
<dbReference type="Pfam" id="PF03829">
    <property type="entry name" value="PTSIIA_gutA"/>
    <property type="match status" value="1"/>
</dbReference>
<dbReference type="GO" id="GO:0009401">
    <property type="term" value="P:phosphoenolpyruvate-dependent sugar phosphotransferase system"/>
    <property type="evidence" value="ECO:0007669"/>
    <property type="project" value="InterPro"/>
</dbReference>
<proteinExistence type="predicted"/>
<dbReference type="Gene3D" id="2.40.33.40">
    <property type="entry name" value="Phosphotransferase system, glucitol/sorbitol-specific IIA component"/>
    <property type="match status" value="1"/>
</dbReference>
<comment type="caution">
    <text evidence="1">The sequence shown here is derived from an EMBL/GenBank/DDBJ whole genome shotgun (WGS) entry which is preliminary data.</text>
</comment>
<dbReference type="GO" id="GO:0008982">
    <property type="term" value="F:protein-N(PI)-phosphohistidine-sugar phosphotransferase activity"/>
    <property type="evidence" value="ECO:0007669"/>
    <property type="project" value="InterPro"/>
</dbReference>
<dbReference type="PROSITE" id="PS51097">
    <property type="entry name" value="PTS_EIIA_TYPE_5"/>
    <property type="match status" value="1"/>
</dbReference>
<name>A0A645GQD7_9ZZZZ</name>
<accession>A0A645GQD7</accession>
<dbReference type="AlphaFoldDB" id="A0A645GQD7"/>
<gene>
    <name evidence="1" type="primary">srlB_4</name>
    <name evidence="1" type="ORF">SDC9_173301</name>
</gene>
<organism evidence="1">
    <name type="scientific">bioreactor metagenome</name>
    <dbReference type="NCBI Taxonomy" id="1076179"/>
    <lineage>
        <taxon>unclassified sequences</taxon>
        <taxon>metagenomes</taxon>
        <taxon>ecological metagenomes</taxon>
    </lineage>
</organism>
<reference evidence="1" key="1">
    <citation type="submission" date="2019-08" db="EMBL/GenBank/DDBJ databases">
        <authorList>
            <person name="Kucharzyk K."/>
            <person name="Murdoch R.W."/>
            <person name="Higgins S."/>
            <person name="Loffler F."/>
        </authorList>
    </citation>
    <scope>NUCLEOTIDE SEQUENCE</scope>
</reference>
<dbReference type="InterPro" id="IPR004716">
    <property type="entry name" value="PTS_IIA_glucitol/sorbitol-sp"/>
</dbReference>
<dbReference type="PANTHER" id="PTHR40398">
    <property type="entry name" value="PTS SYSTEM GLUCITOL/SORBITOL-SPECIFIC EIIA COMPONENT"/>
    <property type="match status" value="1"/>
</dbReference>
<dbReference type="SUPFAM" id="SSF141530">
    <property type="entry name" value="PTSIIA/GutA-like"/>
    <property type="match status" value="1"/>
</dbReference>
<dbReference type="EMBL" id="VSSQ01075225">
    <property type="protein sequence ID" value="MPN25883.1"/>
    <property type="molecule type" value="Genomic_DNA"/>
</dbReference>
<dbReference type="InterPro" id="IPR036665">
    <property type="entry name" value="PTS_IIA_glucitol/sorbitol_sf"/>
</dbReference>
<protein>
    <submittedName>
        <fullName evidence="1">PTS system glucitol/sorbitol-specific EIIA component</fullName>
    </submittedName>
</protein>
<dbReference type="PANTHER" id="PTHR40398:SF1">
    <property type="entry name" value="PTS SYSTEM GLUCITOL_SORBITOL-SPECIFIC EIIA COMPONENT"/>
    <property type="match status" value="1"/>
</dbReference>
<dbReference type="GO" id="GO:0016301">
    <property type="term" value="F:kinase activity"/>
    <property type="evidence" value="ECO:0007669"/>
    <property type="project" value="TreeGrafter"/>
</dbReference>
<evidence type="ECO:0000313" key="1">
    <source>
        <dbReference type="EMBL" id="MPN25883.1"/>
    </source>
</evidence>
<dbReference type="GO" id="GO:0005737">
    <property type="term" value="C:cytoplasm"/>
    <property type="evidence" value="ECO:0007669"/>
    <property type="project" value="InterPro"/>
</dbReference>